<comment type="caution">
    <text evidence="2">The sequence shown here is derived from an EMBL/GenBank/DDBJ whole genome shotgun (WGS) entry which is preliminary data.</text>
</comment>
<proteinExistence type="predicted"/>
<evidence type="ECO:0000256" key="1">
    <source>
        <dbReference type="SAM" id="Phobius"/>
    </source>
</evidence>
<organism evidence="2 3">
    <name type="scientific">Cerasicoccus arenae</name>
    <dbReference type="NCBI Taxonomy" id="424488"/>
    <lineage>
        <taxon>Bacteria</taxon>
        <taxon>Pseudomonadati</taxon>
        <taxon>Verrucomicrobiota</taxon>
        <taxon>Opitutia</taxon>
        <taxon>Puniceicoccales</taxon>
        <taxon>Cerasicoccaceae</taxon>
        <taxon>Cerasicoccus</taxon>
    </lineage>
</organism>
<keyword evidence="3" id="KW-1185">Reference proteome</keyword>
<keyword evidence="1" id="KW-1133">Transmembrane helix</keyword>
<keyword evidence="1" id="KW-0472">Membrane</keyword>
<evidence type="ECO:0000313" key="3">
    <source>
        <dbReference type="Proteomes" id="UP000642829"/>
    </source>
</evidence>
<protein>
    <submittedName>
        <fullName evidence="2">Uncharacterized protein</fullName>
    </submittedName>
</protein>
<keyword evidence="1" id="KW-0812">Transmembrane</keyword>
<dbReference type="RefSeq" id="WP_189512017.1">
    <property type="nucleotide sequence ID" value="NZ_BMXG01000003.1"/>
</dbReference>
<feature type="transmembrane region" description="Helical" evidence="1">
    <location>
        <begin position="64"/>
        <end position="82"/>
    </location>
</feature>
<feature type="transmembrane region" description="Helical" evidence="1">
    <location>
        <begin position="39"/>
        <end position="58"/>
    </location>
</feature>
<name>A0A8J3DA96_9BACT</name>
<sequence length="195" mass="22002">MNEQQFNAFLIRSKDLLRRIETYRLAYGERSEVQNKNAVKLKVVTLIAGIITAVSSIGTLTVELSTLLTGVSGGITGILAMADNLFRWEESSNDNWRRSKKLEDLQYELYQYCLEASLGSTVEQGSLLISRVNERFSQETTLMIDNRALYESRAETFIENHGINSVCYQPDQVDASFDDERISEEATGITEVVRG</sequence>
<reference evidence="2" key="1">
    <citation type="journal article" date="2014" name="Int. J. Syst. Evol. Microbiol.">
        <title>Complete genome sequence of Corynebacterium casei LMG S-19264T (=DSM 44701T), isolated from a smear-ripened cheese.</title>
        <authorList>
            <consortium name="US DOE Joint Genome Institute (JGI-PGF)"/>
            <person name="Walter F."/>
            <person name="Albersmeier A."/>
            <person name="Kalinowski J."/>
            <person name="Ruckert C."/>
        </authorList>
    </citation>
    <scope>NUCLEOTIDE SEQUENCE</scope>
    <source>
        <strain evidence="2">KCTC 12870</strain>
    </source>
</reference>
<accession>A0A8J3DA96</accession>
<evidence type="ECO:0000313" key="2">
    <source>
        <dbReference type="EMBL" id="GHB94322.1"/>
    </source>
</evidence>
<dbReference type="EMBL" id="BMXG01000003">
    <property type="protein sequence ID" value="GHB94322.1"/>
    <property type="molecule type" value="Genomic_DNA"/>
</dbReference>
<gene>
    <name evidence="2" type="ORF">GCM10007047_07510</name>
</gene>
<reference evidence="2" key="2">
    <citation type="submission" date="2020-09" db="EMBL/GenBank/DDBJ databases">
        <authorList>
            <person name="Sun Q."/>
            <person name="Kim S."/>
        </authorList>
    </citation>
    <scope>NUCLEOTIDE SEQUENCE</scope>
    <source>
        <strain evidence="2">KCTC 12870</strain>
    </source>
</reference>
<dbReference type="Proteomes" id="UP000642829">
    <property type="component" value="Unassembled WGS sequence"/>
</dbReference>
<dbReference type="AlphaFoldDB" id="A0A8J3DA96"/>